<dbReference type="AlphaFoldDB" id="A0A9Q8YFF2"/>
<keyword evidence="2" id="KW-0614">Plasmid</keyword>
<dbReference type="InterPro" id="IPR005302">
    <property type="entry name" value="MoCF_Sase_C"/>
</dbReference>
<dbReference type="Proteomes" id="UP001055460">
    <property type="component" value="Plasmid pB"/>
</dbReference>
<protein>
    <submittedName>
        <fullName evidence="2">MOSC domain-containing protein</fullName>
    </submittedName>
</protein>
<proteinExistence type="predicted"/>
<dbReference type="GO" id="GO:0030170">
    <property type="term" value="F:pyridoxal phosphate binding"/>
    <property type="evidence" value="ECO:0007669"/>
    <property type="project" value="InterPro"/>
</dbReference>
<dbReference type="EMBL" id="CP098809">
    <property type="protein sequence ID" value="USJ27171.1"/>
    <property type="molecule type" value="Genomic_DNA"/>
</dbReference>
<geneLocation type="plasmid" evidence="2 3">
    <name>pB</name>
</geneLocation>
<dbReference type="PANTHER" id="PTHR30212">
    <property type="entry name" value="PROTEIN YIIM"/>
    <property type="match status" value="1"/>
</dbReference>
<name>A0A9Q8YFF2_ENSAD</name>
<organism evidence="2 3">
    <name type="scientific">Ensifer adhaerens</name>
    <name type="common">Sinorhizobium morelense</name>
    <dbReference type="NCBI Taxonomy" id="106592"/>
    <lineage>
        <taxon>Bacteria</taxon>
        <taxon>Pseudomonadati</taxon>
        <taxon>Pseudomonadota</taxon>
        <taxon>Alphaproteobacteria</taxon>
        <taxon>Hyphomicrobiales</taxon>
        <taxon>Rhizobiaceae</taxon>
        <taxon>Sinorhizobium/Ensifer group</taxon>
        <taxon>Ensifer</taxon>
    </lineage>
</organism>
<dbReference type="InterPro" id="IPR052353">
    <property type="entry name" value="Benzoxazolinone_Detox_Enz"/>
</dbReference>
<evidence type="ECO:0000313" key="3">
    <source>
        <dbReference type="Proteomes" id="UP001055460"/>
    </source>
</evidence>
<dbReference type="OrthoDB" id="9786134at2"/>
<reference evidence="2" key="1">
    <citation type="submission" date="2022-06" db="EMBL/GenBank/DDBJ databases">
        <title>Physiological and biochemical characterization and genomic elucidation of a strain of the genus Ensifer adhaerens M8 that combines arsenic oxidation and chromium reduction.</title>
        <authorList>
            <person name="Li X."/>
            <person name="Yu c."/>
        </authorList>
    </citation>
    <scope>NUCLEOTIDE SEQUENCE</scope>
    <source>
        <strain evidence="2">M8</strain>
        <plasmid evidence="2">pB</plasmid>
    </source>
</reference>
<dbReference type="InterPro" id="IPR011037">
    <property type="entry name" value="Pyrv_Knase-like_insert_dom_sf"/>
</dbReference>
<evidence type="ECO:0000313" key="2">
    <source>
        <dbReference type="EMBL" id="USJ27171.1"/>
    </source>
</evidence>
<gene>
    <name evidence="2" type="ORF">NE863_32285</name>
</gene>
<dbReference type="PROSITE" id="PS51340">
    <property type="entry name" value="MOSC"/>
    <property type="match status" value="1"/>
</dbReference>
<dbReference type="GO" id="GO:0003824">
    <property type="term" value="F:catalytic activity"/>
    <property type="evidence" value="ECO:0007669"/>
    <property type="project" value="InterPro"/>
</dbReference>
<dbReference type="Pfam" id="PF03473">
    <property type="entry name" value="MOSC"/>
    <property type="match status" value="1"/>
</dbReference>
<dbReference type="RefSeq" id="WP_060519025.1">
    <property type="nucleotide sequence ID" value="NZ_CAXURO020000003.1"/>
</dbReference>
<dbReference type="GO" id="GO:0030151">
    <property type="term" value="F:molybdenum ion binding"/>
    <property type="evidence" value="ECO:0007669"/>
    <property type="project" value="InterPro"/>
</dbReference>
<dbReference type="Gene3D" id="2.40.33.20">
    <property type="entry name" value="PK beta-barrel domain-like"/>
    <property type="match status" value="1"/>
</dbReference>
<feature type="domain" description="MOSC" evidence="1">
    <location>
        <begin position="33"/>
        <end position="167"/>
    </location>
</feature>
<dbReference type="PANTHER" id="PTHR30212:SF2">
    <property type="entry name" value="PROTEIN YIIM"/>
    <property type="match status" value="1"/>
</dbReference>
<dbReference type="SUPFAM" id="SSF50800">
    <property type="entry name" value="PK beta-barrel domain-like"/>
    <property type="match status" value="1"/>
</dbReference>
<accession>A0A9Q8YFF2</accession>
<evidence type="ECO:0000259" key="1">
    <source>
        <dbReference type="PROSITE" id="PS51340"/>
    </source>
</evidence>
<sequence length="215" mass="23709">MKAATRDLKVLAVCIGKPEERPGKKMKTGINKHPTGETVFVGFEGLADDAVCNGKYHGGPEQAVYVEGNLTRLWWQRALNKPINHGLFGENLCIAGLDNQIVSVGDRLLIGDLVMEVTAPRMPCRVLADRMGDHGFPKLYKKVARPGFYCRVIHPGYVTAGALVRYVPYAGERVSMTEMARHHGKRGSPELIALYQSVPVHAKLRAFLSNGLIKF</sequence>